<evidence type="ECO:0000313" key="3">
    <source>
        <dbReference type="Proteomes" id="UP000199139"/>
    </source>
</evidence>
<reference evidence="2 3" key="1">
    <citation type="submission" date="2016-10" db="EMBL/GenBank/DDBJ databases">
        <authorList>
            <person name="de Groot N.N."/>
        </authorList>
    </citation>
    <scope>NUCLEOTIDE SEQUENCE [LARGE SCALE GENOMIC DNA]</scope>
    <source>
        <strain evidence="2 3">DSM 17074</strain>
    </source>
</reference>
<dbReference type="SMART" id="SM01149">
    <property type="entry name" value="DUF1237"/>
    <property type="match status" value="1"/>
</dbReference>
<dbReference type="Proteomes" id="UP000199139">
    <property type="component" value="Unassembled WGS sequence"/>
</dbReference>
<dbReference type="EMBL" id="FPAI01000001">
    <property type="protein sequence ID" value="SFS33039.1"/>
    <property type="molecule type" value="Genomic_DNA"/>
</dbReference>
<dbReference type="InterPro" id="IPR012341">
    <property type="entry name" value="6hp_glycosidase-like_sf"/>
</dbReference>
<dbReference type="InterPro" id="IPR008313">
    <property type="entry name" value="GH125"/>
</dbReference>
<name>A0A1I6NYQ5_9BACI</name>
<keyword evidence="4" id="KW-1185">Reference proteome</keyword>
<dbReference type="InterPro" id="IPR008928">
    <property type="entry name" value="6-hairpin_glycosidase_sf"/>
</dbReference>
<dbReference type="PANTHER" id="PTHR31047:SF0">
    <property type="entry name" value="MEIOTICALLY UP-REGULATED GENE 157 PROTEIN"/>
    <property type="match status" value="1"/>
</dbReference>
<accession>A0A1I6NYQ5</accession>
<organism evidence="2 3">
    <name type="scientific">Halolactibacillus miurensis</name>
    <dbReference type="NCBI Taxonomy" id="306541"/>
    <lineage>
        <taxon>Bacteria</taxon>
        <taxon>Bacillati</taxon>
        <taxon>Bacillota</taxon>
        <taxon>Bacilli</taxon>
        <taxon>Bacillales</taxon>
        <taxon>Bacillaceae</taxon>
        <taxon>Halolactibacillus</taxon>
    </lineage>
</organism>
<dbReference type="AlphaFoldDB" id="A0A1I6NYQ5"/>
<dbReference type="GO" id="GO:0005975">
    <property type="term" value="P:carbohydrate metabolic process"/>
    <property type="evidence" value="ECO:0007669"/>
    <property type="project" value="InterPro"/>
</dbReference>
<proteinExistence type="predicted"/>
<dbReference type="OrthoDB" id="181472at2"/>
<evidence type="ECO:0000313" key="1">
    <source>
        <dbReference type="EMBL" id="GEM04782.1"/>
    </source>
</evidence>
<dbReference type="GO" id="GO:0016787">
    <property type="term" value="F:hydrolase activity"/>
    <property type="evidence" value="ECO:0007669"/>
    <property type="project" value="UniProtKB-KW"/>
</dbReference>
<dbReference type="Proteomes" id="UP000321773">
    <property type="component" value="Unassembled WGS sequence"/>
</dbReference>
<dbReference type="Pfam" id="PF06824">
    <property type="entry name" value="Glyco_hydro_125"/>
    <property type="match status" value="1"/>
</dbReference>
<evidence type="ECO:0000313" key="2">
    <source>
        <dbReference type="EMBL" id="SFS33039.1"/>
    </source>
</evidence>
<protein>
    <submittedName>
        <fullName evidence="1">Glycosyl hydrolase</fullName>
    </submittedName>
</protein>
<evidence type="ECO:0000313" key="4">
    <source>
        <dbReference type="Proteomes" id="UP000321773"/>
    </source>
</evidence>
<dbReference type="SUPFAM" id="SSF48208">
    <property type="entry name" value="Six-hairpin glycosidases"/>
    <property type="match status" value="1"/>
</dbReference>
<gene>
    <name evidence="1" type="ORF">HMI01_17700</name>
    <name evidence="2" type="ORF">SAMN05421668_10176</name>
</gene>
<dbReference type="PIRSF" id="PIRSF028846">
    <property type="entry name" value="UCP028846"/>
    <property type="match status" value="1"/>
</dbReference>
<sequence length="428" mass="49657">MKQYPEIIQDVMDEVHIQLKNEPKLQQLFTNCFPNTLETTTKRLADGTTFVFTGDIPAMWLRDSAEQVAHYLPFLTKSDELQELIKGLIKRHLFYINHDPYTNAFNEEANDQHWNKADKSVLTPWIWERKYEVDSVCFSLKLIYTYWKETSDDKVIDATFLRALDKIISMWEIEQYHDKKSSYTFERDDCPDIDTLSNNGKGTPVNYTGMTWSGFRPSDDACEYHYHIPDNMFVVVVLGYALEMISHLEGEDILITRMQRLQKEVQRGIESYGIVHHPEFGKIYAYETDGFGNHVLMDDAGTPSLLSAPYLGYCRVDDEIYQNTRKFILSEGNPYYYEGTYAKGLGSPHTPEGYIWPIGLSMQVLTEQDPIKIKALIDTLASTDAGTNYMHEGFDANDPYQYTREWFAWSNSLFSQALLYALEKKVFD</sequence>
<dbReference type="EMBL" id="BJWJ01000017">
    <property type="protein sequence ID" value="GEM04782.1"/>
    <property type="molecule type" value="Genomic_DNA"/>
</dbReference>
<dbReference type="Gene3D" id="1.50.10.10">
    <property type="match status" value="1"/>
</dbReference>
<dbReference type="STRING" id="306541.SAMN05421668_10176"/>
<dbReference type="PANTHER" id="PTHR31047">
    <property type="entry name" value="MEIOTICALLY UP-REGULATED GENE 157 PROTEIN"/>
    <property type="match status" value="1"/>
</dbReference>
<keyword evidence="1" id="KW-0378">Hydrolase</keyword>
<reference evidence="1 4" key="2">
    <citation type="submission" date="2019-07" db="EMBL/GenBank/DDBJ databases">
        <title>Whole genome shotgun sequence of Halolactibacillus miurensis NBRC 100873.</title>
        <authorList>
            <person name="Hosoyama A."/>
            <person name="Uohara A."/>
            <person name="Ohji S."/>
            <person name="Ichikawa N."/>
        </authorList>
    </citation>
    <scope>NUCLEOTIDE SEQUENCE [LARGE SCALE GENOMIC DNA]</scope>
    <source>
        <strain evidence="1 4">NBRC 100873</strain>
    </source>
</reference>
<dbReference type="RefSeq" id="WP_089852687.1">
    <property type="nucleotide sequence ID" value="NZ_BJWJ01000017.1"/>
</dbReference>